<dbReference type="RefSeq" id="WP_407591109.1">
    <property type="nucleotide sequence ID" value="NZ_JBHDIY010000002.1"/>
</dbReference>
<dbReference type="EC" id="2.3.-.-" evidence="2"/>
<dbReference type="PROSITE" id="PS51186">
    <property type="entry name" value="GNAT"/>
    <property type="match status" value="1"/>
</dbReference>
<keyword evidence="2" id="KW-0012">Acyltransferase</keyword>
<dbReference type="InterPro" id="IPR000182">
    <property type="entry name" value="GNAT_dom"/>
</dbReference>
<evidence type="ECO:0000313" key="2">
    <source>
        <dbReference type="EMBL" id="MFL4469323.1"/>
    </source>
</evidence>
<evidence type="ECO:0000313" key="3">
    <source>
        <dbReference type="Proteomes" id="UP001627408"/>
    </source>
</evidence>
<dbReference type="PANTHER" id="PTHR43792">
    <property type="entry name" value="GNAT FAMILY, PUTATIVE (AFU_ORTHOLOGUE AFUA_3G00765)-RELATED-RELATED"/>
    <property type="match status" value="1"/>
</dbReference>
<dbReference type="Proteomes" id="UP001627408">
    <property type="component" value="Unassembled WGS sequence"/>
</dbReference>
<keyword evidence="3" id="KW-1185">Reference proteome</keyword>
<protein>
    <submittedName>
        <fullName evidence="2">GNAT family N-acetyltransferase</fullName>
        <ecNumber evidence="2">2.3.-.-</ecNumber>
    </submittedName>
</protein>
<comment type="caution">
    <text evidence="2">The sequence shown here is derived from an EMBL/GenBank/DDBJ whole genome shotgun (WGS) entry which is preliminary data.</text>
</comment>
<dbReference type="GO" id="GO:0016746">
    <property type="term" value="F:acyltransferase activity"/>
    <property type="evidence" value="ECO:0007669"/>
    <property type="project" value="UniProtKB-KW"/>
</dbReference>
<keyword evidence="2" id="KW-0808">Transferase</keyword>
<sequence>MRLTLDSTTLRRLFVTDLRAFQAYRNDPVVAEFQSWDQMDDDRASGFLHHSATVTPLMRPDNWTQIAVADTETDALLGDMGLHLSADGSEAELGITLAHAAQKHGHATRAVAMAVGFLFDATAITGITAWADIRNMASCRLMQRAGFTQNGVEVTDGVTEAVFVLKRQDG</sequence>
<proteinExistence type="predicted"/>
<dbReference type="SUPFAM" id="SSF55729">
    <property type="entry name" value="Acyl-CoA N-acyltransferases (Nat)"/>
    <property type="match status" value="1"/>
</dbReference>
<name>A0ABW8UVX7_9RHOB</name>
<feature type="domain" description="N-acetyltransferase" evidence="1">
    <location>
        <begin position="8"/>
        <end position="169"/>
    </location>
</feature>
<reference evidence="2 3" key="1">
    <citation type="submission" date="2024-08" db="EMBL/GenBank/DDBJ databases">
        <title>Tateyamaria sp. nov., isolated from marine algae.</title>
        <authorList>
            <person name="Choi B.J."/>
            <person name="Kim J.M."/>
            <person name="Lee J.K."/>
            <person name="Choi D.G."/>
            <person name="Bayburt H."/>
            <person name="Baek J.H."/>
            <person name="Han D.M."/>
            <person name="Jeon C.O."/>
        </authorList>
    </citation>
    <scope>NUCLEOTIDE SEQUENCE [LARGE SCALE GENOMIC DNA]</scope>
    <source>
        <strain evidence="2 3">KMU-156</strain>
    </source>
</reference>
<dbReference type="EMBL" id="JBHDIY010000002">
    <property type="protein sequence ID" value="MFL4469323.1"/>
    <property type="molecule type" value="Genomic_DNA"/>
</dbReference>
<evidence type="ECO:0000259" key="1">
    <source>
        <dbReference type="PROSITE" id="PS51186"/>
    </source>
</evidence>
<accession>A0ABW8UVX7</accession>
<dbReference type="Gene3D" id="3.40.630.30">
    <property type="match status" value="1"/>
</dbReference>
<dbReference type="PANTHER" id="PTHR43792:SF1">
    <property type="entry name" value="N-ACETYLTRANSFERASE DOMAIN-CONTAINING PROTEIN"/>
    <property type="match status" value="1"/>
</dbReference>
<gene>
    <name evidence="2" type="ORF">ACERZ8_05365</name>
</gene>
<dbReference type="InterPro" id="IPR016181">
    <property type="entry name" value="Acyl_CoA_acyltransferase"/>
</dbReference>
<organism evidence="2 3">
    <name type="scientific">Tateyamaria armeniaca</name>
    <dbReference type="NCBI Taxonomy" id="2518930"/>
    <lineage>
        <taxon>Bacteria</taxon>
        <taxon>Pseudomonadati</taxon>
        <taxon>Pseudomonadota</taxon>
        <taxon>Alphaproteobacteria</taxon>
        <taxon>Rhodobacterales</taxon>
        <taxon>Roseobacteraceae</taxon>
        <taxon>Tateyamaria</taxon>
    </lineage>
</organism>
<dbReference type="Pfam" id="PF13302">
    <property type="entry name" value="Acetyltransf_3"/>
    <property type="match status" value="1"/>
</dbReference>
<dbReference type="InterPro" id="IPR051531">
    <property type="entry name" value="N-acetyltransferase"/>
</dbReference>